<feature type="region of interest" description="Disordered" evidence="1">
    <location>
        <begin position="134"/>
        <end position="162"/>
    </location>
</feature>
<reference evidence="2 3" key="1">
    <citation type="submission" date="2020-04" db="EMBL/GenBank/DDBJ databases">
        <authorList>
            <person name="De Canck E."/>
        </authorList>
    </citation>
    <scope>NUCLEOTIDE SEQUENCE [LARGE SCALE GENOMIC DNA]</scope>
    <source>
        <strain evidence="2 3">LMG 27177</strain>
    </source>
</reference>
<evidence type="ECO:0000313" key="3">
    <source>
        <dbReference type="Proteomes" id="UP000494252"/>
    </source>
</evidence>
<proteinExistence type="predicted"/>
<name>A0A6J5GS37_9BURK</name>
<evidence type="ECO:0000313" key="2">
    <source>
        <dbReference type="EMBL" id="CAB3805448.1"/>
    </source>
</evidence>
<protein>
    <submittedName>
        <fullName evidence="2">Uncharacterized protein</fullName>
    </submittedName>
</protein>
<keyword evidence="3" id="KW-1185">Reference proteome</keyword>
<organism evidence="2 3">
    <name type="scientific">Paraburkholderia fynbosensis</name>
    <dbReference type="NCBI Taxonomy" id="1200993"/>
    <lineage>
        <taxon>Bacteria</taxon>
        <taxon>Pseudomonadati</taxon>
        <taxon>Pseudomonadota</taxon>
        <taxon>Betaproteobacteria</taxon>
        <taxon>Burkholderiales</taxon>
        <taxon>Burkholderiaceae</taxon>
        <taxon>Paraburkholderia</taxon>
    </lineage>
</organism>
<dbReference type="RefSeq" id="WP_246291284.1">
    <property type="nucleotide sequence ID" value="NZ_CADIKI010000021.1"/>
</dbReference>
<dbReference type="Proteomes" id="UP000494252">
    <property type="component" value="Unassembled WGS sequence"/>
</dbReference>
<accession>A0A6J5GS37</accession>
<feature type="compositionally biased region" description="Basic and acidic residues" evidence="1">
    <location>
        <begin position="147"/>
        <end position="162"/>
    </location>
</feature>
<dbReference type="AlphaFoldDB" id="A0A6J5GS37"/>
<sequence length="162" mass="17918">MRYPKVIHTSVWITYLPGHFFYRPSSRALPAQRALASVQTLICRARTLRLDGTKIACLFLQAQLLLISEKHFGNAHPGIELKCFLKLLVQCGGCMKRRSARQLVRLLADIRHATHCSTLRAVATNRAIALASEEADADAAGGDDNPESPRDARQDKPLRSGS</sequence>
<dbReference type="EMBL" id="CADIKI010000021">
    <property type="protein sequence ID" value="CAB3805448.1"/>
    <property type="molecule type" value="Genomic_DNA"/>
</dbReference>
<gene>
    <name evidence="2" type="ORF">LMG27177_05875</name>
</gene>
<evidence type="ECO:0000256" key="1">
    <source>
        <dbReference type="SAM" id="MobiDB-lite"/>
    </source>
</evidence>